<dbReference type="OrthoDB" id="9809488at2"/>
<dbReference type="InterPro" id="IPR011055">
    <property type="entry name" value="Dup_hybrid_motif"/>
</dbReference>
<evidence type="ECO:0000313" key="5">
    <source>
        <dbReference type="Proteomes" id="UP000032361"/>
    </source>
</evidence>
<dbReference type="EMBL" id="JTDV01000016">
    <property type="protein sequence ID" value="KJD31255.1"/>
    <property type="molecule type" value="Genomic_DNA"/>
</dbReference>
<name>A0A0D7VWM0_9FLAO</name>
<evidence type="ECO:0000259" key="2">
    <source>
        <dbReference type="Pfam" id="PF01551"/>
    </source>
</evidence>
<dbReference type="Proteomes" id="UP000032361">
    <property type="component" value="Unassembled WGS sequence"/>
</dbReference>
<organism evidence="4 5">
    <name type="scientific">Neotamlana nanhaiensis</name>
    <dbReference type="NCBI Taxonomy" id="1382798"/>
    <lineage>
        <taxon>Bacteria</taxon>
        <taxon>Pseudomonadati</taxon>
        <taxon>Bacteroidota</taxon>
        <taxon>Flavobacteriia</taxon>
        <taxon>Flavobacteriales</taxon>
        <taxon>Flavobacteriaceae</taxon>
        <taxon>Neotamlana</taxon>
    </lineage>
</organism>
<feature type="domain" description="M23ase beta-sheet core" evidence="2">
    <location>
        <begin position="148"/>
        <end position="241"/>
    </location>
</feature>
<dbReference type="Gene3D" id="2.70.70.10">
    <property type="entry name" value="Glucose Permease (Domain IIA)"/>
    <property type="match status" value="1"/>
</dbReference>
<evidence type="ECO:0000313" key="4">
    <source>
        <dbReference type="EMBL" id="KJD31255.1"/>
    </source>
</evidence>
<keyword evidence="1" id="KW-0732">Signal</keyword>
<dbReference type="RefSeq" id="WP_044627503.1">
    <property type="nucleotide sequence ID" value="NZ_JTDV01000016.1"/>
</dbReference>
<dbReference type="CDD" id="cd12797">
    <property type="entry name" value="M23_peptidase"/>
    <property type="match status" value="1"/>
</dbReference>
<dbReference type="PATRIC" id="fig|1382798.3.peg.1684"/>
<sequence>MKQFYVLLITFCAFATIEAQQNSVLFNAEGGEFKINQNMPCLTNTQRAAIKETLKKSYNQLKATGKLKYKKSTNIPNPKFIWPIKKAAHASYNDTWGISNYVDHNTAYPDQLTDYNCGSKTYDTSAGYNHQGIDVFLWPFRWHQMDNNYTEVIAAADGQIVAKNDGEFDRSCSFNNNIWNAVYVQNTDGSISWYGHLKNGSLTTKDVGETVTAGEYLGVVGSSGNSTGPHLHFEVYEDNTYSQLIDPYAGSCNSLNSESWWQEQKPYANPNINAVLTHNTPPVFNDCPTSETTNEVNSFADNERVYFALYMRDQQASTAINLQIIRPDDSVVYNWNFDFTDTYNSSYWYWYYSGIFDQIGTWKWQASYQGKTVTHTFEITSSLNTETNTLGTFSLHPNPFNNVVNINSKNLIKKVTVYNTFGKEILTVNDNSIEKIELNQTAPGLYFVRLEDIYKNTKTLKIIKKQL</sequence>
<dbReference type="InterPro" id="IPR050570">
    <property type="entry name" value="Cell_wall_metabolism_enzyme"/>
</dbReference>
<dbReference type="STRING" id="1382798.PK35_15590"/>
<dbReference type="PANTHER" id="PTHR21666:SF270">
    <property type="entry name" value="MUREIN HYDROLASE ACTIVATOR ENVC"/>
    <property type="match status" value="1"/>
</dbReference>
<dbReference type="NCBIfam" id="TIGR04183">
    <property type="entry name" value="Por_Secre_tail"/>
    <property type="match status" value="1"/>
</dbReference>
<keyword evidence="5" id="KW-1185">Reference proteome</keyword>
<dbReference type="Pfam" id="PF18962">
    <property type="entry name" value="Por_Secre_tail"/>
    <property type="match status" value="1"/>
</dbReference>
<feature type="domain" description="Secretion system C-terminal sorting" evidence="3">
    <location>
        <begin position="396"/>
        <end position="459"/>
    </location>
</feature>
<protein>
    <recommendedName>
        <fullName evidence="6">Peptidase M23 domain-containing protein</fullName>
    </recommendedName>
</protein>
<evidence type="ECO:0000256" key="1">
    <source>
        <dbReference type="ARBA" id="ARBA00022729"/>
    </source>
</evidence>
<comment type="caution">
    <text evidence="4">The sequence shown here is derived from an EMBL/GenBank/DDBJ whole genome shotgun (WGS) entry which is preliminary data.</text>
</comment>
<accession>A0A0D7VWM0</accession>
<gene>
    <name evidence="4" type="ORF">PK35_15590</name>
</gene>
<dbReference type="AlphaFoldDB" id="A0A0D7VWM0"/>
<dbReference type="PANTHER" id="PTHR21666">
    <property type="entry name" value="PEPTIDASE-RELATED"/>
    <property type="match status" value="1"/>
</dbReference>
<reference evidence="4 5" key="1">
    <citation type="journal article" date="2015" name="Antonie Van Leeuwenhoek">
        <title>Tamlana nanhaiensis sp. nov., isolated from surface seawater collected from the South China Sea.</title>
        <authorList>
            <person name="Liu X."/>
            <person name="Lai Q."/>
            <person name="Du Y."/>
            <person name="Li G."/>
            <person name="Sun F."/>
            <person name="Shao Z."/>
        </authorList>
    </citation>
    <scope>NUCLEOTIDE SEQUENCE [LARGE SCALE GENOMIC DNA]</scope>
    <source>
        <strain evidence="4 5">FHC16</strain>
    </source>
</reference>
<dbReference type="Pfam" id="PF01551">
    <property type="entry name" value="Peptidase_M23"/>
    <property type="match status" value="1"/>
</dbReference>
<dbReference type="InterPro" id="IPR026444">
    <property type="entry name" value="Secre_tail"/>
</dbReference>
<dbReference type="InterPro" id="IPR016047">
    <property type="entry name" value="M23ase_b-sheet_dom"/>
</dbReference>
<dbReference type="GO" id="GO:0004222">
    <property type="term" value="F:metalloendopeptidase activity"/>
    <property type="evidence" value="ECO:0007669"/>
    <property type="project" value="TreeGrafter"/>
</dbReference>
<proteinExistence type="predicted"/>
<evidence type="ECO:0008006" key="6">
    <source>
        <dbReference type="Google" id="ProtNLM"/>
    </source>
</evidence>
<evidence type="ECO:0000259" key="3">
    <source>
        <dbReference type="Pfam" id="PF18962"/>
    </source>
</evidence>
<dbReference type="SUPFAM" id="SSF51261">
    <property type="entry name" value="Duplicated hybrid motif"/>
    <property type="match status" value="1"/>
</dbReference>